<accession>R7YGU9</accession>
<dbReference type="STRING" id="1168221.R7YGU9"/>
<dbReference type="AlphaFoldDB" id="R7YGU9"/>
<protein>
    <recommendedName>
        <fullName evidence="8">Major facilitator superfamily (MFS) profile domain-containing protein</fullName>
    </recommendedName>
</protein>
<keyword evidence="5 7" id="KW-0472">Membrane</keyword>
<dbReference type="FunFam" id="1.20.1250.20:FF:000018">
    <property type="entry name" value="MFS transporter permease"/>
    <property type="match status" value="1"/>
</dbReference>
<evidence type="ECO:0000256" key="1">
    <source>
        <dbReference type="ARBA" id="ARBA00004141"/>
    </source>
</evidence>
<dbReference type="GeneID" id="19897615"/>
<feature type="compositionally biased region" description="Low complexity" evidence="6">
    <location>
        <begin position="15"/>
        <end position="28"/>
    </location>
</feature>
<feature type="compositionally biased region" description="Polar residues" evidence="6">
    <location>
        <begin position="79"/>
        <end position="96"/>
    </location>
</feature>
<dbReference type="PROSITE" id="PS50850">
    <property type="entry name" value="MFS"/>
    <property type="match status" value="1"/>
</dbReference>
<dbReference type="RefSeq" id="XP_007776410.1">
    <property type="nucleotide sequence ID" value="XM_007778220.1"/>
</dbReference>
<feature type="transmembrane region" description="Helical" evidence="7">
    <location>
        <begin position="390"/>
        <end position="411"/>
    </location>
</feature>
<dbReference type="PANTHER" id="PTHR43791">
    <property type="entry name" value="PERMEASE-RELATED"/>
    <property type="match status" value="1"/>
</dbReference>
<feature type="transmembrane region" description="Helical" evidence="7">
    <location>
        <begin position="512"/>
        <end position="538"/>
    </location>
</feature>
<evidence type="ECO:0000256" key="7">
    <source>
        <dbReference type="SAM" id="Phobius"/>
    </source>
</evidence>
<feature type="transmembrane region" description="Helical" evidence="7">
    <location>
        <begin position="273"/>
        <end position="295"/>
    </location>
</feature>
<dbReference type="GO" id="GO:0022857">
    <property type="term" value="F:transmembrane transporter activity"/>
    <property type="evidence" value="ECO:0007669"/>
    <property type="project" value="InterPro"/>
</dbReference>
<proteinExistence type="predicted"/>
<dbReference type="SUPFAM" id="SSF103473">
    <property type="entry name" value="MFS general substrate transporter"/>
    <property type="match status" value="1"/>
</dbReference>
<sequence length="600" mass="66303">MSAPRPATHPMQSHSGSAGSSSGSASSARFTPHTDSEDGREITLSERIRGDHDRQLGASQYDENSASEEDEEDEEDDMQLTSSPTRPLAGRQQQSYELYSPDEEKAVLKRLDRRLVLFIALLYMLSFLDRSNIGNAKVAGLSRDLSLSSSQYEMLLTVFYITYILFEWMTLLYRVFPPHIYISLCVLSWGLLASLQSIATSFSSLLVLRALLGISEAAFGPGVPFYLSFFFRRDELALRTGLFISAAPLATSFASTLAWLITKLGEGGPIAPWRLLFLVEGFPSIFVAVYAWSIIPDGPDTAGWLSPRQREVATLRLRSEREVRVAEDDKKGSRSRHVRMRALDLREVLQTLADSKCYLTALMFFSCNVAFSSLPVFLPTIIHEMGYTALASQALSAPPYFVSFLIVIPTAKLSDKLRSRSTFVIFHAFVAGTGYASMALAGYFRFSPLWRYFAIYPAAAGFFSAITIIITWTINNQDSDEKKGTGVAMLNIIGQCGPLVGTRLYPDSDKPYYVRGMAVCAGFMLAVGLLAVVLRWVLQRENAKGRRRDKDEFGDGEDGIPLVEGGELLALGSIKIAAPVIETAIRHHASICTILTQTKS</sequence>
<dbReference type="HOGENOM" id="CLU_001265_0_1_1"/>
<feature type="transmembrane region" description="Helical" evidence="7">
    <location>
        <begin position="205"/>
        <end position="229"/>
    </location>
</feature>
<evidence type="ECO:0000256" key="6">
    <source>
        <dbReference type="SAM" id="MobiDB-lite"/>
    </source>
</evidence>
<dbReference type="GO" id="GO:0016020">
    <property type="term" value="C:membrane"/>
    <property type="evidence" value="ECO:0007669"/>
    <property type="project" value="UniProtKB-SubCell"/>
</dbReference>
<dbReference type="Gene3D" id="1.20.1250.20">
    <property type="entry name" value="MFS general substrate transporter like domains"/>
    <property type="match status" value="2"/>
</dbReference>
<evidence type="ECO:0000313" key="9">
    <source>
        <dbReference type="EMBL" id="EON61093.1"/>
    </source>
</evidence>
<keyword evidence="3 7" id="KW-0812">Transmembrane</keyword>
<feature type="region of interest" description="Disordered" evidence="6">
    <location>
        <begin position="1"/>
        <end position="96"/>
    </location>
</feature>
<feature type="compositionally biased region" description="Acidic residues" evidence="6">
    <location>
        <begin position="65"/>
        <end position="78"/>
    </location>
</feature>
<dbReference type="OrthoDB" id="2985014at2759"/>
<feature type="transmembrane region" description="Helical" evidence="7">
    <location>
        <begin position="357"/>
        <end position="378"/>
    </location>
</feature>
<gene>
    <name evidence="9" type="ORF">W97_00304</name>
</gene>
<feature type="compositionally biased region" description="Basic and acidic residues" evidence="6">
    <location>
        <begin position="32"/>
        <end position="55"/>
    </location>
</feature>
<dbReference type="InterPro" id="IPR020846">
    <property type="entry name" value="MFS_dom"/>
</dbReference>
<comment type="subcellular location">
    <subcellularLocation>
        <location evidence="1">Membrane</location>
        <topology evidence="1">Multi-pass membrane protein</topology>
    </subcellularLocation>
</comment>
<dbReference type="Pfam" id="PF07690">
    <property type="entry name" value="MFS_1"/>
    <property type="match status" value="1"/>
</dbReference>
<reference evidence="10" key="1">
    <citation type="submission" date="2012-06" db="EMBL/GenBank/DDBJ databases">
        <title>The genome sequence of Coniosporium apollinis CBS 100218.</title>
        <authorList>
            <consortium name="The Broad Institute Genome Sequencing Platform"/>
            <person name="Cuomo C."/>
            <person name="Gorbushina A."/>
            <person name="Noack S."/>
            <person name="Walker B."/>
            <person name="Young S.K."/>
            <person name="Zeng Q."/>
            <person name="Gargeya S."/>
            <person name="Fitzgerald M."/>
            <person name="Haas B."/>
            <person name="Abouelleil A."/>
            <person name="Alvarado L."/>
            <person name="Arachchi H.M."/>
            <person name="Berlin A.M."/>
            <person name="Chapman S.B."/>
            <person name="Goldberg J."/>
            <person name="Griggs A."/>
            <person name="Gujja S."/>
            <person name="Hansen M."/>
            <person name="Howarth C."/>
            <person name="Imamovic A."/>
            <person name="Larimer J."/>
            <person name="McCowan C."/>
            <person name="Montmayeur A."/>
            <person name="Murphy C."/>
            <person name="Neiman D."/>
            <person name="Pearson M."/>
            <person name="Priest M."/>
            <person name="Roberts A."/>
            <person name="Saif S."/>
            <person name="Shea T."/>
            <person name="Sisk P."/>
            <person name="Sykes S."/>
            <person name="Wortman J."/>
            <person name="Nusbaum C."/>
            <person name="Birren B."/>
        </authorList>
    </citation>
    <scope>NUCLEOTIDE SEQUENCE [LARGE SCALE GENOMIC DNA]</scope>
    <source>
        <strain evidence="10">CBS 100218</strain>
    </source>
</reference>
<feature type="transmembrane region" description="Helical" evidence="7">
    <location>
        <begin position="154"/>
        <end position="173"/>
    </location>
</feature>
<name>R7YGU9_CONA1</name>
<feature type="domain" description="Major facilitator superfamily (MFS) profile" evidence="8">
    <location>
        <begin position="115"/>
        <end position="543"/>
    </location>
</feature>
<evidence type="ECO:0000256" key="4">
    <source>
        <dbReference type="ARBA" id="ARBA00022989"/>
    </source>
</evidence>
<keyword evidence="4 7" id="KW-1133">Transmembrane helix</keyword>
<dbReference type="InterPro" id="IPR036259">
    <property type="entry name" value="MFS_trans_sf"/>
</dbReference>
<dbReference type="FunFam" id="1.20.1250.20:FF:000013">
    <property type="entry name" value="MFS general substrate transporter"/>
    <property type="match status" value="1"/>
</dbReference>
<feature type="transmembrane region" description="Helical" evidence="7">
    <location>
        <begin position="450"/>
        <end position="474"/>
    </location>
</feature>
<dbReference type="InterPro" id="IPR011701">
    <property type="entry name" value="MFS"/>
</dbReference>
<organism evidence="9 10">
    <name type="scientific">Coniosporium apollinis (strain CBS 100218)</name>
    <name type="common">Rock-inhabiting black yeast</name>
    <dbReference type="NCBI Taxonomy" id="1168221"/>
    <lineage>
        <taxon>Eukaryota</taxon>
        <taxon>Fungi</taxon>
        <taxon>Dikarya</taxon>
        <taxon>Ascomycota</taxon>
        <taxon>Pezizomycotina</taxon>
        <taxon>Dothideomycetes</taxon>
        <taxon>Dothideomycetes incertae sedis</taxon>
        <taxon>Coniosporium</taxon>
    </lineage>
</organism>
<evidence type="ECO:0000256" key="3">
    <source>
        <dbReference type="ARBA" id="ARBA00022692"/>
    </source>
</evidence>
<evidence type="ECO:0000256" key="2">
    <source>
        <dbReference type="ARBA" id="ARBA00022448"/>
    </source>
</evidence>
<evidence type="ECO:0000313" key="10">
    <source>
        <dbReference type="Proteomes" id="UP000016924"/>
    </source>
</evidence>
<dbReference type="eggNOG" id="KOG2533">
    <property type="taxonomic scope" value="Eukaryota"/>
</dbReference>
<evidence type="ECO:0000259" key="8">
    <source>
        <dbReference type="PROSITE" id="PS50850"/>
    </source>
</evidence>
<dbReference type="OMA" id="TWTMDNR"/>
<evidence type="ECO:0000256" key="5">
    <source>
        <dbReference type="ARBA" id="ARBA00023136"/>
    </source>
</evidence>
<keyword evidence="10" id="KW-1185">Reference proteome</keyword>
<dbReference type="EMBL" id="JH767554">
    <property type="protein sequence ID" value="EON61093.1"/>
    <property type="molecule type" value="Genomic_DNA"/>
</dbReference>
<feature type="transmembrane region" description="Helical" evidence="7">
    <location>
        <begin position="241"/>
        <end position="261"/>
    </location>
</feature>
<feature type="transmembrane region" description="Helical" evidence="7">
    <location>
        <begin position="115"/>
        <end position="134"/>
    </location>
</feature>
<feature type="transmembrane region" description="Helical" evidence="7">
    <location>
        <begin position="423"/>
        <end position="444"/>
    </location>
</feature>
<keyword evidence="2" id="KW-0813">Transport</keyword>
<dbReference type="Proteomes" id="UP000016924">
    <property type="component" value="Unassembled WGS sequence"/>
</dbReference>
<dbReference type="PANTHER" id="PTHR43791:SF27">
    <property type="entry name" value="TRANSPORTER, PUTATIVE (AFU_ORTHOLOGUE AFUA_2G15730)-RELATED"/>
    <property type="match status" value="1"/>
</dbReference>